<gene>
    <name evidence="1" type="ORF">SAMN05216324_10948</name>
</gene>
<name>A0A1K2ISE6_9FLAO</name>
<dbReference type="OrthoDB" id="1428901at2"/>
<dbReference type="Proteomes" id="UP000182034">
    <property type="component" value="Unassembled WGS sequence"/>
</dbReference>
<keyword evidence="2" id="KW-1185">Reference proteome</keyword>
<sequence length="192" mass="21708">MEKEQKTENLLQEFLRKIESLPVEITENLLKYSNDEDEKNIINTFAPTLKNQFKELSLFINEQSMKGTRQGNSDVEQFLKIASPNQMMSNMKIALPSIGSIVGKLGIDGIVKEIKKIIKEILGLFGINLPKWIDGLLTLIDEILNIIFGGGSAKMRIAMSQIEQHYLAELTQLAKLKKATKELSNDEENDEL</sequence>
<dbReference type="AlphaFoldDB" id="A0A1K2ISE6"/>
<dbReference type="RefSeq" id="WP_072410492.1">
    <property type="nucleotide sequence ID" value="NZ_FPKW01000009.1"/>
</dbReference>
<protein>
    <submittedName>
        <fullName evidence="1">Uncharacterized protein</fullName>
    </submittedName>
</protein>
<dbReference type="STRING" id="1612149.SAMN05216324_10948"/>
<reference evidence="2" key="1">
    <citation type="submission" date="2016-10" db="EMBL/GenBank/DDBJ databases">
        <authorList>
            <person name="Varghese N."/>
            <person name="Submissions S."/>
        </authorList>
    </citation>
    <scope>NUCLEOTIDE SEQUENCE [LARGE SCALE GENOMIC DNA]</scope>
    <source>
        <strain evidence="2">SUR2</strain>
    </source>
</reference>
<proteinExistence type="predicted"/>
<evidence type="ECO:0000313" key="2">
    <source>
        <dbReference type="Proteomes" id="UP000182034"/>
    </source>
</evidence>
<accession>A0A1K2ISE6</accession>
<organism evidence="1 2">
    <name type="scientific">Chryseobacterium limigenitum</name>
    <dbReference type="NCBI Taxonomy" id="1612149"/>
    <lineage>
        <taxon>Bacteria</taxon>
        <taxon>Pseudomonadati</taxon>
        <taxon>Bacteroidota</taxon>
        <taxon>Flavobacteriia</taxon>
        <taxon>Flavobacteriales</taxon>
        <taxon>Weeksellaceae</taxon>
        <taxon>Chryseobacterium group</taxon>
        <taxon>Chryseobacterium</taxon>
    </lineage>
</organism>
<dbReference type="EMBL" id="FPKW01000009">
    <property type="protein sequence ID" value="SFZ95295.1"/>
    <property type="molecule type" value="Genomic_DNA"/>
</dbReference>
<evidence type="ECO:0000313" key="1">
    <source>
        <dbReference type="EMBL" id="SFZ95295.1"/>
    </source>
</evidence>